<name>A0A1F4WGS6_UNCKA</name>
<reference evidence="2 3" key="1">
    <citation type="journal article" date="2016" name="Nat. Commun.">
        <title>Thousands of microbial genomes shed light on interconnected biogeochemical processes in an aquifer system.</title>
        <authorList>
            <person name="Anantharaman K."/>
            <person name="Brown C.T."/>
            <person name="Hug L.A."/>
            <person name="Sharon I."/>
            <person name="Castelle C.J."/>
            <person name="Probst A.J."/>
            <person name="Thomas B.C."/>
            <person name="Singh A."/>
            <person name="Wilkins M.J."/>
            <person name="Karaoz U."/>
            <person name="Brodie E.L."/>
            <person name="Williams K.H."/>
            <person name="Hubbard S.S."/>
            <person name="Banfield J.F."/>
        </authorList>
    </citation>
    <scope>NUCLEOTIDE SEQUENCE [LARGE SCALE GENOMIC DNA]</scope>
</reference>
<proteinExistence type="predicted"/>
<gene>
    <name evidence="2" type="ORF">A2415_05495</name>
</gene>
<protein>
    <submittedName>
        <fullName evidence="2">Uncharacterized protein</fullName>
    </submittedName>
</protein>
<organism evidence="2 3">
    <name type="scientific">candidate division WWE3 bacterium RIFOXYC1_FULL_39_7</name>
    <dbReference type="NCBI Taxonomy" id="1802643"/>
    <lineage>
        <taxon>Bacteria</taxon>
        <taxon>Katanobacteria</taxon>
    </lineage>
</organism>
<evidence type="ECO:0000256" key="1">
    <source>
        <dbReference type="SAM" id="MobiDB-lite"/>
    </source>
</evidence>
<feature type="compositionally biased region" description="Basic and acidic residues" evidence="1">
    <location>
        <begin position="23"/>
        <end position="33"/>
    </location>
</feature>
<dbReference type="Proteomes" id="UP000179113">
    <property type="component" value="Unassembled WGS sequence"/>
</dbReference>
<accession>A0A1F4WGS6</accession>
<dbReference type="AlphaFoldDB" id="A0A1F4WGS6"/>
<evidence type="ECO:0000313" key="2">
    <source>
        <dbReference type="EMBL" id="OGC68566.1"/>
    </source>
</evidence>
<evidence type="ECO:0000313" key="3">
    <source>
        <dbReference type="Proteomes" id="UP000179113"/>
    </source>
</evidence>
<comment type="caution">
    <text evidence="2">The sequence shown here is derived from an EMBL/GenBank/DDBJ whole genome shotgun (WGS) entry which is preliminary data.</text>
</comment>
<dbReference type="EMBL" id="MEWA01000039">
    <property type="protein sequence ID" value="OGC68566.1"/>
    <property type="molecule type" value="Genomic_DNA"/>
</dbReference>
<sequence>MAFAGRTPETRTHGLNYDSRAPSQEDRGRDGRDDIVEQIDIRPNRTPENRNMFANVKSREDIDNVILNLNEAIKRSEGSYSHQEIYRVYEYGKRSDVEVIQEELFLKAFKEAGSPELHLGYAKLLKEDEQIDFGAIRNKKGPQIFVKQVYEIEDNRNAWDKLKDTYNAIRAHSNGMAFESTSPKIQRKPTKQVLVTISLNNGKNPDNNTVITGVFHYENNKIDMNSESQMDLSSEADYHAKFLPADEKTVLGSNSEIRTVSTYYFNSPGAKLARGELTLEQYNKEFLDTNGITPDEFWKRRDQALEVDLHTAESDRYRGDLMDRLVNSYYEDLQQAQERKDQLAAEVVRRAFETQRRNKEIMNSEYFGWLSRELARDPTSENVEMIKRLLLASMRRYFTDDAEADQLLEELLAKGKH</sequence>
<feature type="region of interest" description="Disordered" evidence="1">
    <location>
        <begin position="1"/>
        <end position="33"/>
    </location>
</feature>